<organism evidence="2 3">
    <name type="scientific">Pseudomonas veronii</name>
    <dbReference type="NCBI Taxonomy" id="76761"/>
    <lineage>
        <taxon>Bacteria</taxon>
        <taxon>Pseudomonadati</taxon>
        <taxon>Pseudomonadota</taxon>
        <taxon>Gammaproteobacteria</taxon>
        <taxon>Pseudomonadales</taxon>
        <taxon>Pseudomonadaceae</taxon>
        <taxon>Pseudomonas</taxon>
    </lineage>
</organism>
<evidence type="ECO:0000256" key="1">
    <source>
        <dbReference type="SAM" id="Phobius"/>
    </source>
</evidence>
<gene>
    <name evidence="2" type="ORF">YA0849_06250</name>
</gene>
<evidence type="ECO:0000313" key="2">
    <source>
        <dbReference type="EMBL" id="MBI6648612.1"/>
    </source>
</evidence>
<dbReference type="RefSeq" id="WP_198717785.1">
    <property type="nucleotide sequence ID" value="NZ_JAEILD010000026.1"/>
</dbReference>
<protein>
    <submittedName>
        <fullName evidence="2">Uncharacterized protein</fullName>
    </submittedName>
</protein>
<keyword evidence="1" id="KW-1133">Transmembrane helix</keyword>
<dbReference type="EMBL" id="JAEILD010000026">
    <property type="protein sequence ID" value="MBI6648612.1"/>
    <property type="molecule type" value="Genomic_DNA"/>
</dbReference>
<dbReference type="Proteomes" id="UP000614123">
    <property type="component" value="Unassembled WGS sequence"/>
</dbReference>
<sequence>MAVMANCNAGSSVLFFYLLSILREMAISILTGEEMDRMVPILELAAGIESHREKLIRLVATLLTV</sequence>
<proteinExistence type="predicted"/>
<accession>A0ABS0VBT0</accession>
<name>A0ABS0VBT0_PSEVE</name>
<reference evidence="2 3" key="1">
    <citation type="submission" date="2020-12" db="EMBL/GenBank/DDBJ databases">
        <title>Comparative genomic insights into the epidemiology and virulence of plant pathogenic Pseudomonads from Turkey.</title>
        <authorList>
            <person name="Dillon M."/>
            <person name="Ruiz-Bedoya T."/>
            <person name="Bendalovic-Torma C."/>
            <person name="Guttman K.M."/>
            <person name="Kwak H."/>
            <person name="Middleton M.A."/>
            <person name="Wang P.W."/>
            <person name="Horuz S."/>
            <person name="Aysan Y."/>
            <person name="Guttman D.S."/>
        </authorList>
    </citation>
    <scope>NUCLEOTIDE SEQUENCE [LARGE SCALE GENOMIC DNA]</scope>
    <source>
        <strain evidence="2 3">S4_EA_3a</strain>
    </source>
</reference>
<keyword evidence="1" id="KW-0812">Transmembrane</keyword>
<keyword evidence="3" id="KW-1185">Reference proteome</keyword>
<keyword evidence="1" id="KW-0472">Membrane</keyword>
<feature type="transmembrane region" description="Helical" evidence="1">
    <location>
        <begin position="12"/>
        <end position="32"/>
    </location>
</feature>
<evidence type="ECO:0000313" key="3">
    <source>
        <dbReference type="Proteomes" id="UP000614123"/>
    </source>
</evidence>
<comment type="caution">
    <text evidence="2">The sequence shown here is derived from an EMBL/GenBank/DDBJ whole genome shotgun (WGS) entry which is preliminary data.</text>
</comment>